<protein>
    <recommendedName>
        <fullName evidence="4">Thioredoxin domain-containing protein</fullName>
    </recommendedName>
</protein>
<accession>A0ABT1FAB1</accession>
<gene>
    <name evidence="2" type="ORF">NC595_09550</name>
</gene>
<organism evidence="2 3">
    <name type="scientific">Dyella lutea</name>
    <dbReference type="NCBI Taxonomy" id="2950441"/>
    <lineage>
        <taxon>Bacteria</taxon>
        <taxon>Pseudomonadati</taxon>
        <taxon>Pseudomonadota</taxon>
        <taxon>Gammaproteobacteria</taxon>
        <taxon>Lysobacterales</taxon>
        <taxon>Rhodanobacteraceae</taxon>
        <taxon>Dyella</taxon>
    </lineage>
</organism>
<name>A0ABT1FAB1_9GAMM</name>
<dbReference type="RefSeq" id="WP_253566088.1">
    <property type="nucleotide sequence ID" value="NZ_JAMZEK010000002.1"/>
</dbReference>
<reference evidence="2 3" key="1">
    <citation type="submission" date="2022-06" db="EMBL/GenBank/DDBJ databases">
        <title>Dyella sp. Sa strain:Sa Genome sequencing.</title>
        <authorList>
            <person name="Park S."/>
        </authorList>
    </citation>
    <scope>NUCLEOTIDE SEQUENCE [LARGE SCALE GENOMIC DNA]</scope>
    <source>
        <strain evidence="2 3">Sa</strain>
    </source>
</reference>
<sequence>MLRIALATTFALLAPVAHATSSPPIATPAALARYLLDTPIERSPLGALPPGARKRFLASLRFGDRGLGGFATDDLDQTLTHAQTEAVLALFGDQAYGAGLGLSPAEHARREAERAADAARRGCKPDNCPESPIEQRYDALVLAERHGTDAARHAGLGADYTRLFGNAFSPTALARVSAPDLRLLARAARRVLGVDPDGRAADDLGRTLAAMQLRGMAGDADFVPLYRARVTTRHFDAARALAREHPGMPVGVLPALESRPTRSGVPTVLTVSADGRHMTREAVDLDVPLRIVVVAACHFSEDAARDIAADPRLDALFRQHAMWLASDGTPLADAAAWNRAFPTQSIHVAWRNREWRKLDSWAMPTYYVFRHDREVARWHGWLGLDALRQELDRAGVRY</sequence>
<comment type="caution">
    <text evidence="2">The sequence shown here is derived from an EMBL/GenBank/DDBJ whole genome shotgun (WGS) entry which is preliminary data.</text>
</comment>
<dbReference type="EMBL" id="JAMZEK010000002">
    <property type="protein sequence ID" value="MCP1374304.1"/>
    <property type="molecule type" value="Genomic_DNA"/>
</dbReference>
<keyword evidence="3" id="KW-1185">Reference proteome</keyword>
<keyword evidence="1" id="KW-0732">Signal</keyword>
<evidence type="ECO:0000313" key="3">
    <source>
        <dbReference type="Proteomes" id="UP001204615"/>
    </source>
</evidence>
<feature type="chain" id="PRO_5046388368" description="Thioredoxin domain-containing protein" evidence="1">
    <location>
        <begin position="20"/>
        <end position="398"/>
    </location>
</feature>
<evidence type="ECO:0008006" key="4">
    <source>
        <dbReference type="Google" id="ProtNLM"/>
    </source>
</evidence>
<feature type="signal peptide" evidence="1">
    <location>
        <begin position="1"/>
        <end position="19"/>
    </location>
</feature>
<dbReference type="Proteomes" id="UP001204615">
    <property type="component" value="Unassembled WGS sequence"/>
</dbReference>
<evidence type="ECO:0000256" key="1">
    <source>
        <dbReference type="SAM" id="SignalP"/>
    </source>
</evidence>
<proteinExistence type="predicted"/>
<evidence type="ECO:0000313" key="2">
    <source>
        <dbReference type="EMBL" id="MCP1374304.1"/>
    </source>
</evidence>